<feature type="transmembrane region" description="Helical" evidence="1">
    <location>
        <begin position="33"/>
        <end position="54"/>
    </location>
</feature>
<protein>
    <submittedName>
        <fullName evidence="3">Uncharacterized protein</fullName>
    </submittedName>
</protein>
<evidence type="ECO:0000313" key="2">
    <source>
        <dbReference type="EMBL" id="MQL56532.1"/>
    </source>
</evidence>
<keyword evidence="1" id="KW-0812">Transmembrane</keyword>
<dbReference type="EMBL" id="WHYS01000005">
    <property type="protein sequence ID" value="MQL56532.1"/>
    <property type="molecule type" value="Genomic_DNA"/>
</dbReference>
<evidence type="ECO:0000313" key="4">
    <source>
        <dbReference type="Proteomes" id="UP000426328"/>
    </source>
</evidence>
<reference evidence="3 4" key="2">
    <citation type="submission" date="2019-10" db="EMBL/GenBank/DDBJ databases">
        <title>Genome Sequences from Six Type Strain Members of the Archaeal Family Sulfolobaceae: Acidianus ambivalens, Acidianus infernus, Metallosphaera prunae, Stygiolobus azoricus, Sulfolobus metallicus, and Sulfurisphaera ohwakuensis.</title>
        <authorList>
            <person name="Counts J.A."/>
            <person name="Kelly R.M."/>
        </authorList>
    </citation>
    <scope>NUCLEOTIDE SEQUENCE [LARGE SCALE GENOMIC DNA]</scope>
    <source>
        <strain evidence="3 4">LEI 10</strain>
    </source>
</reference>
<evidence type="ECO:0000313" key="3">
    <source>
        <dbReference type="EMBL" id="QGR21943.1"/>
    </source>
</evidence>
<evidence type="ECO:0000256" key="1">
    <source>
        <dbReference type="SAM" id="Phobius"/>
    </source>
</evidence>
<feature type="transmembrane region" description="Helical" evidence="1">
    <location>
        <begin position="146"/>
        <end position="174"/>
    </location>
</feature>
<keyword evidence="4" id="KW-1185">Reference proteome</keyword>
<keyword evidence="1" id="KW-1133">Transmembrane helix</keyword>
<keyword evidence="1" id="KW-0472">Membrane</keyword>
<accession>A0A650CVZ5</accession>
<gene>
    <name evidence="3" type="ORF">D1866_07945</name>
    <name evidence="2" type="ORF">GFB69_12740</name>
</gene>
<dbReference type="Proteomes" id="UP000426328">
    <property type="component" value="Chromosome"/>
</dbReference>
<dbReference type="AlphaFoldDB" id="A0A650CVZ5"/>
<feature type="transmembrane region" description="Helical" evidence="1">
    <location>
        <begin position="114"/>
        <end position="134"/>
    </location>
</feature>
<organism evidence="3 4">
    <name type="scientific">Acidianus ambivalens</name>
    <name type="common">Desulfurolobus ambivalens</name>
    <dbReference type="NCBI Taxonomy" id="2283"/>
    <lineage>
        <taxon>Archaea</taxon>
        <taxon>Thermoproteota</taxon>
        <taxon>Thermoprotei</taxon>
        <taxon>Sulfolobales</taxon>
        <taxon>Sulfolobaceae</taxon>
        <taxon>Acidianus</taxon>
    </lineage>
</organism>
<dbReference type="RefSeq" id="WP_152943443.1">
    <property type="nucleotide sequence ID" value="NZ_CP045482.1"/>
</dbReference>
<evidence type="ECO:0000313" key="5">
    <source>
        <dbReference type="Proteomes" id="UP000474054"/>
    </source>
</evidence>
<dbReference type="EMBL" id="CP045482">
    <property type="protein sequence ID" value="QGR21943.1"/>
    <property type="molecule type" value="Genomic_DNA"/>
</dbReference>
<feature type="transmembrane region" description="Helical" evidence="1">
    <location>
        <begin position="221"/>
        <end position="239"/>
    </location>
</feature>
<proteinExistence type="predicted"/>
<feature type="transmembrane region" description="Helical" evidence="1">
    <location>
        <begin position="74"/>
        <end position="94"/>
    </location>
</feature>
<dbReference type="KEGG" id="aamb:D1866_07945"/>
<name>A0A650CVZ5_ACIAM</name>
<feature type="transmembrane region" description="Helical" evidence="1">
    <location>
        <begin position="180"/>
        <end position="201"/>
    </location>
</feature>
<sequence>MRKDILIAVIISLALAIAILSLPDILEPVVRSVLTYLGEYWALAVFIIGVIHGLKPDEHTWPITVSYGLMQSSIRRALLSTAVFAGALTIVWASLSALTSEVLPFFSSHDFDPYVDMVVGVTMISVALFILSVSKKGKVESADYRVIWVHGLAAAFGGDFIIVLILTTLLIPVIPSNLGFMIGLLFGIGSFISQSVVVLLVYKGVLKVSKDFTIMEKAGKLALLMLGVFMIFLGVYCLLSL</sequence>
<dbReference type="GeneID" id="42779659"/>
<reference evidence="2 5" key="1">
    <citation type="submission" date="2019-10" db="EMBL/GenBank/DDBJ databases">
        <title>Comparative genomics of sulfur disproportionating microorganisms.</title>
        <authorList>
            <person name="Ward L.M."/>
            <person name="Bertran E."/>
            <person name="Johnston D."/>
        </authorList>
    </citation>
    <scope>NUCLEOTIDE SEQUENCE [LARGE SCALE GENOMIC DNA]</scope>
    <source>
        <strain evidence="2 5">DSM 3772</strain>
    </source>
</reference>
<dbReference type="Proteomes" id="UP000474054">
    <property type="component" value="Unassembled WGS sequence"/>
</dbReference>